<feature type="transmembrane region" description="Helical" evidence="8">
    <location>
        <begin position="60"/>
        <end position="93"/>
    </location>
</feature>
<feature type="transmembrane region" description="Helical" evidence="8">
    <location>
        <begin position="229"/>
        <end position="249"/>
    </location>
</feature>
<feature type="transmembrane region" description="Helical" evidence="8">
    <location>
        <begin position="100"/>
        <end position="125"/>
    </location>
</feature>
<dbReference type="GO" id="GO:0022857">
    <property type="term" value="F:transmembrane transporter activity"/>
    <property type="evidence" value="ECO:0007669"/>
    <property type="project" value="InterPro"/>
</dbReference>
<keyword evidence="7 8" id="KW-0472">Membrane</keyword>
<evidence type="ECO:0000256" key="3">
    <source>
        <dbReference type="ARBA" id="ARBA00022475"/>
    </source>
</evidence>
<organism evidence="9">
    <name type="scientific">marine metagenome</name>
    <dbReference type="NCBI Taxonomy" id="408172"/>
    <lineage>
        <taxon>unclassified sequences</taxon>
        <taxon>metagenomes</taxon>
        <taxon>ecological metagenomes</taxon>
    </lineage>
</organism>
<dbReference type="PANTHER" id="PTHR32196">
    <property type="entry name" value="ABC TRANSPORTER PERMEASE PROTEIN YPHD-RELATED-RELATED"/>
    <property type="match status" value="1"/>
</dbReference>
<gene>
    <name evidence="9" type="ORF">METZ01_LOCUS395635</name>
</gene>
<dbReference type="Pfam" id="PF02653">
    <property type="entry name" value="BPD_transp_2"/>
    <property type="match status" value="1"/>
</dbReference>
<dbReference type="PANTHER" id="PTHR32196:SF21">
    <property type="entry name" value="ABC TRANSPORTER PERMEASE PROTEIN YPHD-RELATED"/>
    <property type="match status" value="1"/>
</dbReference>
<evidence type="ECO:0000256" key="6">
    <source>
        <dbReference type="ARBA" id="ARBA00022989"/>
    </source>
</evidence>
<keyword evidence="6 8" id="KW-1133">Transmembrane helix</keyword>
<keyword evidence="5 8" id="KW-0812">Transmembrane</keyword>
<dbReference type="AlphaFoldDB" id="A0A382VA60"/>
<feature type="transmembrane region" description="Helical" evidence="8">
    <location>
        <begin position="21"/>
        <end position="40"/>
    </location>
</feature>
<dbReference type="CDD" id="cd06579">
    <property type="entry name" value="TM_PBP1_transp_AraH_like"/>
    <property type="match status" value="1"/>
</dbReference>
<sequence>MEDQNKKKDSLHLKLIPYFDKYGILILLVLMIVVMQILQPDVFLSWRNVTNVFKQISWQSMLALGVFMVIVTAGIDLSVGSIMMLSLMILAIVSKAGAPWFVVVLAPMFAGLLCGLINGLGITLLRMPHPFIMTLGTLYIFRGAGNLISGGSPISGFTDEVRYVGHGRIDLTWLGLEKSQYLPVSLVLIAIVYFIFWAFMNHTRTGKWIYAIGGNPNAARASGINVNKILVIVYSLCGFLSGIGALILAGRTDSGYPNAGLQ</sequence>
<evidence type="ECO:0000256" key="2">
    <source>
        <dbReference type="ARBA" id="ARBA00022448"/>
    </source>
</evidence>
<comment type="subcellular location">
    <subcellularLocation>
        <location evidence="1">Cell membrane</location>
        <topology evidence="1">Multi-pass membrane protein</topology>
    </subcellularLocation>
</comment>
<feature type="transmembrane region" description="Helical" evidence="8">
    <location>
        <begin position="181"/>
        <end position="200"/>
    </location>
</feature>
<evidence type="ECO:0000256" key="5">
    <source>
        <dbReference type="ARBA" id="ARBA00022692"/>
    </source>
</evidence>
<keyword evidence="3" id="KW-1003">Cell membrane</keyword>
<keyword evidence="4" id="KW-0997">Cell inner membrane</keyword>
<name>A0A382VA60_9ZZZZ</name>
<protein>
    <submittedName>
        <fullName evidence="9">Uncharacterized protein</fullName>
    </submittedName>
</protein>
<accession>A0A382VA60</accession>
<evidence type="ECO:0000313" key="9">
    <source>
        <dbReference type="EMBL" id="SVD42781.1"/>
    </source>
</evidence>
<reference evidence="9" key="1">
    <citation type="submission" date="2018-05" db="EMBL/GenBank/DDBJ databases">
        <authorList>
            <person name="Lanie J.A."/>
            <person name="Ng W.-L."/>
            <person name="Kazmierczak K.M."/>
            <person name="Andrzejewski T.M."/>
            <person name="Davidsen T.M."/>
            <person name="Wayne K.J."/>
            <person name="Tettelin H."/>
            <person name="Glass J.I."/>
            <person name="Rusch D."/>
            <person name="Podicherti R."/>
            <person name="Tsui H.-C.T."/>
            <person name="Winkler M.E."/>
        </authorList>
    </citation>
    <scope>NUCLEOTIDE SEQUENCE</scope>
</reference>
<evidence type="ECO:0000256" key="8">
    <source>
        <dbReference type="SAM" id="Phobius"/>
    </source>
</evidence>
<dbReference type="InterPro" id="IPR001851">
    <property type="entry name" value="ABC_transp_permease"/>
</dbReference>
<evidence type="ECO:0000256" key="4">
    <source>
        <dbReference type="ARBA" id="ARBA00022519"/>
    </source>
</evidence>
<dbReference type="GO" id="GO:0005886">
    <property type="term" value="C:plasma membrane"/>
    <property type="evidence" value="ECO:0007669"/>
    <property type="project" value="UniProtKB-SubCell"/>
</dbReference>
<feature type="non-terminal residue" evidence="9">
    <location>
        <position position="262"/>
    </location>
</feature>
<evidence type="ECO:0000256" key="1">
    <source>
        <dbReference type="ARBA" id="ARBA00004651"/>
    </source>
</evidence>
<evidence type="ECO:0000256" key="7">
    <source>
        <dbReference type="ARBA" id="ARBA00023136"/>
    </source>
</evidence>
<keyword evidence="2" id="KW-0813">Transport</keyword>
<proteinExistence type="predicted"/>
<dbReference type="EMBL" id="UINC01149982">
    <property type="protein sequence ID" value="SVD42781.1"/>
    <property type="molecule type" value="Genomic_DNA"/>
</dbReference>